<evidence type="ECO:0000313" key="1">
    <source>
        <dbReference type="EMBL" id="GME85284.1"/>
    </source>
</evidence>
<protein>
    <submittedName>
        <fullName evidence="1">Unnamed protein product</fullName>
    </submittedName>
</protein>
<dbReference type="EMBL" id="BSXS01006264">
    <property type="protein sequence ID" value="GME85284.1"/>
    <property type="molecule type" value="Genomic_DNA"/>
</dbReference>
<sequence length="251" mass="29150">MLGLIVFTFKLLELTDQQIDKKLKERRKRKRQLEAINNNNDDNGTNSSALFGPQPRVPRYRTPSTYVDFYYNPNNRYNWFNQIANPTLLPNDTESSRNYVPPPSYLKFDGFVGDQKGGNQLYTKIPPNLKTIKIYYDKSIECITFLSYGNDSSKFGYFKPVHNTAEVNFKPNEKVSQIQFKFDKFLKQIRFKTSLQDTGFIGLESSTVDKLLLKKNPVHTVDFENQEYTNLYALKGKYCIHISGIQFVSSL</sequence>
<dbReference type="Proteomes" id="UP001165064">
    <property type="component" value="Unassembled WGS sequence"/>
</dbReference>
<reference evidence="1" key="1">
    <citation type="submission" date="2023-04" db="EMBL/GenBank/DDBJ databases">
        <title>Ambrosiozyma monospora NBRC 10751.</title>
        <authorList>
            <person name="Ichikawa N."/>
            <person name="Sato H."/>
            <person name="Tonouchi N."/>
        </authorList>
    </citation>
    <scope>NUCLEOTIDE SEQUENCE</scope>
    <source>
        <strain evidence="1">NBRC 10751</strain>
    </source>
</reference>
<comment type="caution">
    <text evidence="1">The sequence shown here is derived from an EMBL/GenBank/DDBJ whole genome shotgun (WGS) entry which is preliminary data.</text>
</comment>
<gene>
    <name evidence="1" type="ORF">Amon02_000750500</name>
</gene>
<accession>A0ACB5TBZ9</accession>
<evidence type="ECO:0000313" key="2">
    <source>
        <dbReference type="Proteomes" id="UP001165064"/>
    </source>
</evidence>
<proteinExistence type="predicted"/>
<keyword evidence="2" id="KW-1185">Reference proteome</keyword>
<organism evidence="1 2">
    <name type="scientific">Ambrosiozyma monospora</name>
    <name type="common">Yeast</name>
    <name type="synonym">Endomycopsis monosporus</name>
    <dbReference type="NCBI Taxonomy" id="43982"/>
    <lineage>
        <taxon>Eukaryota</taxon>
        <taxon>Fungi</taxon>
        <taxon>Dikarya</taxon>
        <taxon>Ascomycota</taxon>
        <taxon>Saccharomycotina</taxon>
        <taxon>Pichiomycetes</taxon>
        <taxon>Pichiales</taxon>
        <taxon>Pichiaceae</taxon>
        <taxon>Ambrosiozyma</taxon>
    </lineage>
</organism>
<name>A0ACB5TBZ9_AMBMO</name>